<dbReference type="EMBL" id="CP000728">
    <property type="protein sequence ID" value="ABS42461.1"/>
    <property type="molecule type" value="Genomic_DNA"/>
</dbReference>
<dbReference type="AlphaFoldDB" id="A7GEF0"/>
<feature type="coiled-coil region" evidence="1">
    <location>
        <begin position="8"/>
        <end position="35"/>
    </location>
</feature>
<dbReference type="RefSeq" id="WP_012099878.1">
    <property type="nucleotide sequence ID" value="NC_009699.1"/>
</dbReference>
<dbReference type="InterPro" id="IPR006448">
    <property type="entry name" value="Phage_term_ssu_P27"/>
</dbReference>
<evidence type="ECO:0000313" key="3">
    <source>
        <dbReference type="Proteomes" id="UP000002410"/>
    </source>
</evidence>
<reference evidence="3" key="1">
    <citation type="submission" date="2007-06" db="EMBL/GenBank/DDBJ databases">
        <authorList>
            <person name="Brinkac L.M."/>
            <person name="Daugherty S."/>
            <person name="Dodson R.J."/>
            <person name="Madupu R."/>
            <person name="Brown J.L."/>
            <person name="Bruce D."/>
            <person name="Detter C."/>
            <person name="Munk C."/>
            <person name="Smith L.A."/>
            <person name="Smith T.J."/>
            <person name="White O."/>
            <person name="Brettin T.S."/>
        </authorList>
    </citation>
    <scope>NUCLEOTIDE SEQUENCE [LARGE SCALE GENOMIC DNA]</scope>
    <source>
        <strain evidence="3">Langeland / NCTC 10281 / Type F</strain>
    </source>
</reference>
<evidence type="ECO:0000256" key="1">
    <source>
        <dbReference type="SAM" id="Coils"/>
    </source>
</evidence>
<organism evidence="2 3">
    <name type="scientific">Clostridium botulinum (strain Langeland / NCTC 10281 / Type F)</name>
    <dbReference type="NCBI Taxonomy" id="441772"/>
    <lineage>
        <taxon>Bacteria</taxon>
        <taxon>Bacillati</taxon>
        <taxon>Bacillota</taxon>
        <taxon>Clostridia</taxon>
        <taxon>Eubacteriales</taxon>
        <taxon>Clostridiaceae</taxon>
        <taxon>Clostridium</taxon>
    </lineage>
</organism>
<dbReference type="Proteomes" id="UP000002410">
    <property type="component" value="Chromosome"/>
</dbReference>
<proteinExistence type="predicted"/>
<dbReference type="KEGG" id="cbf:CLI_1902"/>
<sequence length="161" mass="18502">MARPKKMLAIQEGHLEKKQQEEKKLQEQIIQTGMEQLEKPPKWLRDSLAKKEWKRLVEQFKTLSVISNLDLNNLGAYCNAYSSYIEATKELKGQPLTIEYTNKGGATNVIENPLIKIQLKYSDEMKKYSSLLGLTIDSRLKIATLKLTETKKDIVDEFGDI</sequence>
<dbReference type="HOGENOM" id="CLU_107958_1_0_9"/>
<dbReference type="Pfam" id="PF05119">
    <property type="entry name" value="Terminase_4"/>
    <property type="match status" value="1"/>
</dbReference>
<accession>A7GEF0</accession>
<gene>
    <name evidence="2" type="ordered locus">CLI_1902</name>
</gene>
<name>A7GEF0_CLOBL</name>
<dbReference type="NCBIfam" id="TIGR01558">
    <property type="entry name" value="sm_term_P27"/>
    <property type="match status" value="1"/>
</dbReference>
<evidence type="ECO:0000313" key="2">
    <source>
        <dbReference type="EMBL" id="ABS42461.1"/>
    </source>
</evidence>
<keyword evidence="1" id="KW-0175">Coiled coil</keyword>
<protein>
    <submittedName>
        <fullName evidence="2">Phage terminase, small subunit, P27 family</fullName>
    </submittedName>
</protein>